<dbReference type="EMBL" id="VJMG01000038">
    <property type="protein sequence ID" value="TRL37781.1"/>
    <property type="molecule type" value="Genomic_DNA"/>
</dbReference>
<dbReference type="AlphaFoldDB" id="A0A549T7D9"/>
<evidence type="ECO:0000313" key="3">
    <source>
        <dbReference type="Proteomes" id="UP000316801"/>
    </source>
</evidence>
<name>A0A549T7D9_9HYPH</name>
<accession>A0A549T7D9</accession>
<feature type="region of interest" description="Disordered" evidence="1">
    <location>
        <begin position="1"/>
        <end position="27"/>
    </location>
</feature>
<protein>
    <submittedName>
        <fullName evidence="2">Uncharacterized protein</fullName>
    </submittedName>
</protein>
<organism evidence="2 3">
    <name type="scientific">Rhizobium straminoryzae</name>
    <dbReference type="NCBI Taxonomy" id="1387186"/>
    <lineage>
        <taxon>Bacteria</taxon>
        <taxon>Pseudomonadati</taxon>
        <taxon>Pseudomonadota</taxon>
        <taxon>Alphaproteobacteria</taxon>
        <taxon>Hyphomicrobiales</taxon>
        <taxon>Rhizobiaceae</taxon>
        <taxon>Rhizobium/Agrobacterium group</taxon>
        <taxon>Rhizobium</taxon>
    </lineage>
</organism>
<evidence type="ECO:0000313" key="2">
    <source>
        <dbReference type="EMBL" id="TRL37781.1"/>
    </source>
</evidence>
<keyword evidence="3" id="KW-1185">Reference proteome</keyword>
<feature type="compositionally biased region" description="Basic and acidic residues" evidence="1">
    <location>
        <begin position="56"/>
        <end position="66"/>
    </location>
</feature>
<gene>
    <name evidence="2" type="ORF">FNA46_14285</name>
</gene>
<proteinExistence type="predicted"/>
<evidence type="ECO:0000256" key="1">
    <source>
        <dbReference type="SAM" id="MobiDB-lite"/>
    </source>
</evidence>
<sequence>MNEKHSKARQTAEKAFSKTRVETASRERAFQEVDTIDRARQMKTSRLRAARLAREAVETARVEREGSGTGAPSPKTL</sequence>
<comment type="caution">
    <text evidence="2">The sequence shown here is derived from an EMBL/GenBank/DDBJ whole genome shotgun (WGS) entry which is preliminary data.</text>
</comment>
<feature type="region of interest" description="Disordered" evidence="1">
    <location>
        <begin position="56"/>
        <end position="77"/>
    </location>
</feature>
<reference evidence="2 3" key="1">
    <citation type="submission" date="2019-07" db="EMBL/GenBank/DDBJ databases">
        <title>Ln-dependent methylotrophs.</title>
        <authorList>
            <person name="Tani A."/>
        </authorList>
    </citation>
    <scope>NUCLEOTIDE SEQUENCE [LARGE SCALE GENOMIC DNA]</scope>
    <source>
        <strain evidence="2 3">SM12</strain>
    </source>
</reference>
<dbReference type="RefSeq" id="WP_143125887.1">
    <property type="nucleotide sequence ID" value="NZ_VJMG01000038.1"/>
</dbReference>
<dbReference type="Proteomes" id="UP000316801">
    <property type="component" value="Unassembled WGS sequence"/>
</dbReference>